<dbReference type="EMBL" id="CM023489">
    <property type="protein sequence ID" value="KAH6922601.1"/>
    <property type="molecule type" value="Genomic_DNA"/>
</dbReference>
<evidence type="ECO:0000313" key="1">
    <source>
        <dbReference type="EMBL" id="KAH6922601.1"/>
    </source>
</evidence>
<comment type="caution">
    <text evidence="1">The sequence shown here is derived from an EMBL/GenBank/DDBJ whole genome shotgun (WGS) entry which is preliminary data.</text>
</comment>
<proteinExistence type="predicted"/>
<gene>
    <name evidence="1" type="ORF">HPB50_017027</name>
</gene>
<name>A0ACB7RLC9_HYAAI</name>
<dbReference type="Proteomes" id="UP000821845">
    <property type="component" value="Chromosome 9"/>
</dbReference>
<evidence type="ECO:0000313" key="2">
    <source>
        <dbReference type="Proteomes" id="UP000821845"/>
    </source>
</evidence>
<accession>A0ACB7RLC9</accession>
<sequence length="178" mass="20070">MAHGGALGMDLVMWIDCCNVYEALQTRIFNTFKIFENAGSLGGWQHDNMICKSRCKMTGSERAFAWHEIHTAFATTYLDFKNLALRRFYNEPASAIHQRLINAKQNPGEEVRSFADRLRVLGTATLRTLRSQDSVKTLLRQEILAEQLSQLTERLGDPVKIFLFPSAEDVQGGCAGSR</sequence>
<reference evidence="1" key="1">
    <citation type="submission" date="2020-05" db="EMBL/GenBank/DDBJ databases">
        <title>Large-scale comparative analyses of tick genomes elucidate their genetic diversity and vector capacities.</title>
        <authorList>
            <person name="Jia N."/>
            <person name="Wang J."/>
            <person name="Shi W."/>
            <person name="Du L."/>
            <person name="Sun Y."/>
            <person name="Zhan W."/>
            <person name="Jiang J."/>
            <person name="Wang Q."/>
            <person name="Zhang B."/>
            <person name="Ji P."/>
            <person name="Sakyi L.B."/>
            <person name="Cui X."/>
            <person name="Yuan T."/>
            <person name="Jiang B."/>
            <person name="Yang W."/>
            <person name="Lam T.T.-Y."/>
            <person name="Chang Q."/>
            <person name="Ding S."/>
            <person name="Wang X."/>
            <person name="Zhu J."/>
            <person name="Ruan X."/>
            <person name="Zhao L."/>
            <person name="Wei J."/>
            <person name="Que T."/>
            <person name="Du C."/>
            <person name="Cheng J."/>
            <person name="Dai P."/>
            <person name="Han X."/>
            <person name="Huang E."/>
            <person name="Gao Y."/>
            <person name="Liu J."/>
            <person name="Shao H."/>
            <person name="Ye R."/>
            <person name="Li L."/>
            <person name="Wei W."/>
            <person name="Wang X."/>
            <person name="Wang C."/>
            <person name="Yang T."/>
            <person name="Huo Q."/>
            <person name="Li W."/>
            <person name="Guo W."/>
            <person name="Chen H."/>
            <person name="Zhou L."/>
            <person name="Ni X."/>
            <person name="Tian J."/>
            <person name="Zhou Y."/>
            <person name="Sheng Y."/>
            <person name="Liu T."/>
            <person name="Pan Y."/>
            <person name="Xia L."/>
            <person name="Li J."/>
            <person name="Zhao F."/>
            <person name="Cao W."/>
        </authorList>
    </citation>
    <scope>NUCLEOTIDE SEQUENCE</scope>
    <source>
        <strain evidence="1">Hyas-2018</strain>
    </source>
</reference>
<keyword evidence="2" id="KW-1185">Reference proteome</keyword>
<protein>
    <submittedName>
        <fullName evidence="1">Uncharacterized protein</fullName>
    </submittedName>
</protein>
<organism evidence="1 2">
    <name type="scientific">Hyalomma asiaticum</name>
    <name type="common">Tick</name>
    <dbReference type="NCBI Taxonomy" id="266040"/>
    <lineage>
        <taxon>Eukaryota</taxon>
        <taxon>Metazoa</taxon>
        <taxon>Ecdysozoa</taxon>
        <taxon>Arthropoda</taxon>
        <taxon>Chelicerata</taxon>
        <taxon>Arachnida</taxon>
        <taxon>Acari</taxon>
        <taxon>Parasitiformes</taxon>
        <taxon>Ixodida</taxon>
        <taxon>Ixodoidea</taxon>
        <taxon>Ixodidae</taxon>
        <taxon>Hyalomminae</taxon>
        <taxon>Hyalomma</taxon>
    </lineage>
</organism>